<gene>
    <name evidence="1" type="ORF">TPA0910_59900</name>
</gene>
<name>A0ABQ3U7X5_STRHY</name>
<evidence type="ECO:0000313" key="1">
    <source>
        <dbReference type="EMBL" id="GHJ31557.1"/>
    </source>
</evidence>
<dbReference type="RefSeq" id="WP_236258655.1">
    <property type="nucleotide sequence ID" value="NZ_BNEK01000005.1"/>
</dbReference>
<protein>
    <submittedName>
        <fullName evidence="1">Uncharacterized protein</fullName>
    </submittedName>
</protein>
<organism evidence="1 2">
    <name type="scientific">Streptomyces hygroscopicus</name>
    <dbReference type="NCBI Taxonomy" id="1912"/>
    <lineage>
        <taxon>Bacteria</taxon>
        <taxon>Bacillati</taxon>
        <taxon>Actinomycetota</taxon>
        <taxon>Actinomycetes</taxon>
        <taxon>Kitasatosporales</taxon>
        <taxon>Streptomycetaceae</taxon>
        <taxon>Streptomyces</taxon>
        <taxon>Streptomyces violaceusniger group</taxon>
    </lineage>
</organism>
<proteinExistence type="predicted"/>
<reference evidence="1" key="1">
    <citation type="submission" date="2024-05" db="EMBL/GenBank/DDBJ databases">
        <title>Whole genome shotgun sequence of Streptomyces hygroscopicus NBRC 113678.</title>
        <authorList>
            <person name="Komaki H."/>
            <person name="Tamura T."/>
        </authorList>
    </citation>
    <scope>NUCLEOTIDE SEQUENCE</scope>
    <source>
        <strain evidence="1">N11-34</strain>
    </source>
</reference>
<dbReference type="EMBL" id="BNEK01000005">
    <property type="protein sequence ID" value="GHJ31557.1"/>
    <property type="molecule type" value="Genomic_DNA"/>
</dbReference>
<sequence length="197" mass="21620">MSDGFIYWCRRGWDAVDAGRVIRSCEAAGLQLSNPGTGLVTLIANGPDSWGEQIPTTRENLMDFAGLAAADEVNFQFWLDEETDVFTRVRRIETECAVLEFGLDGLEAPEQERVIGAVVQVLRGDRENCVGFVVDRRGATEEQDWDSVVLRGALLEHGWPDILGVRSEIAAAHGQLAQVAGRAEPPLTFFGQRCGEV</sequence>
<accession>A0ABQ3U7X5</accession>
<evidence type="ECO:0000313" key="2">
    <source>
        <dbReference type="Proteomes" id="UP001054854"/>
    </source>
</evidence>
<dbReference type="Proteomes" id="UP001054854">
    <property type="component" value="Unassembled WGS sequence"/>
</dbReference>
<comment type="caution">
    <text evidence="1">The sequence shown here is derived from an EMBL/GenBank/DDBJ whole genome shotgun (WGS) entry which is preliminary data.</text>
</comment>
<keyword evidence="2" id="KW-1185">Reference proteome</keyword>